<dbReference type="AlphaFoldDB" id="R0L7H8"/>
<reference evidence="4" key="1">
    <citation type="journal article" date="2013" name="Nat. Genet.">
        <title>The duck genome and transcriptome provide insight into an avian influenza virus reservoir species.</title>
        <authorList>
            <person name="Huang Y."/>
            <person name="Li Y."/>
            <person name="Burt D.W."/>
            <person name="Chen H."/>
            <person name="Zhang Y."/>
            <person name="Qian W."/>
            <person name="Kim H."/>
            <person name="Gan S."/>
            <person name="Zhao Y."/>
            <person name="Li J."/>
            <person name="Yi K."/>
            <person name="Feng H."/>
            <person name="Zhu P."/>
            <person name="Li B."/>
            <person name="Liu Q."/>
            <person name="Fairley S."/>
            <person name="Magor K.E."/>
            <person name="Du Z."/>
            <person name="Hu X."/>
            <person name="Goodman L."/>
            <person name="Tafer H."/>
            <person name="Vignal A."/>
            <person name="Lee T."/>
            <person name="Kim K.W."/>
            <person name="Sheng Z."/>
            <person name="An Y."/>
            <person name="Searle S."/>
            <person name="Herrero J."/>
            <person name="Groenen M.A."/>
            <person name="Crooijmans R.P."/>
            <person name="Faraut T."/>
            <person name="Cai Q."/>
            <person name="Webster R.G."/>
            <person name="Aldridge J.R."/>
            <person name="Warren W.C."/>
            <person name="Bartschat S."/>
            <person name="Kehr S."/>
            <person name="Marz M."/>
            <person name="Stadler P.F."/>
            <person name="Smith J."/>
            <person name="Kraus R.H."/>
            <person name="Zhao Y."/>
            <person name="Ren L."/>
            <person name="Fei J."/>
            <person name="Morisson M."/>
            <person name="Kaiser P."/>
            <person name="Griffin D.K."/>
            <person name="Rao M."/>
            <person name="Pitel F."/>
            <person name="Wang J."/>
            <person name="Li N."/>
        </authorList>
    </citation>
    <scope>NUCLEOTIDE SEQUENCE [LARGE SCALE GENOMIC DNA]</scope>
</reference>
<name>R0L7H8_ANAPL</name>
<evidence type="ECO:0000313" key="4">
    <source>
        <dbReference type="Proteomes" id="UP000296049"/>
    </source>
</evidence>
<keyword evidence="4" id="KW-1185">Reference proteome</keyword>
<feature type="chain" id="PRO_5004354574" evidence="2">
    <location>
        <begin position="18"/>
        <end position="355"/>
    </location>
</feature>
<dbReference type="EMBL" id="KB744036">
    <property type="protein sequence ID" value="EOA96252.1"/>
    <property type="molecule type" value="Genomic_DNA"/>
</dbReference>
<keyword evidence="2" id="KW-0732">Signal</keyword>
<proteinExistence type="predicted"/>
<feature type="signal peptide" evidence="2">
    <location>
        <begin position="1"/>
        <end position="17"/>
    </location>
</feature>
<evidence type="ECO:0000313" key="3">
    <source>
        <dbReference type="EMBL" id="EOA96252.1"/>
    </source>
</evidence>
<accession>R0L7H8</accession>
<protein>
    <submittedName>
        <fullName evidence="3">Uncharacterized protein</fullName>
    </submittedName>
</protein>
<gene>
    <name evidence="3" type="ORF">Anapl_18957</name>
</gene>
<evidence type="ECO:0000256" key="2">
    <source>
        <dbReference type="SAM" id="SignalP"/>
    </source>
</evidence>
<dbReference type="Proteomes" id="UP000296049">
    <property type="component" value="Unassembled WGS sequence"/>
</dbReference>
<sequence>MLCFLLWSLHLKSTLDACPCIPTHSMAAKAAFALWFESTGLLRTPELKDLLVAVSSHEVNRHALSHRRVVAAHGGKQLRAKRYGQSFVHKELAASIGNQSDGEPGNARPRLGPSLERKQMPATALVQVLRKTSRRDRCSTGRLTHAAATTLSGSGTTNKVNEQEPASRVSAVLTATPFKGRGRILSRCKQEEFPEKLHAEERYQKGPFGNQNHRSALSPRHYTQQGSVSTASYFSLEKNNSQLQKISPDFLGNASGRKARAVTMCKTTRAQSCFRPSRRKSVTADFIASHPIDTWGEEILCGRIRVRIGHPSSVPNEGLDPQQHSRTSLSNSISALLACKIPEHLDAPVSRNKCL</sequence>
<evidence type="ECO:0000256" key="1">
    <source>
        <dbReference type="SAM" id="MobiDB-lite"/>
    </source>
</evidence>
<organism evidence="3 4">
    <name type="scientific">Anas platyrhynchos</name>
    <name type="common">Mallard</name>
    <name type="synonym">Anas boschas</name>
    <dbReference type="NCBI Taxonomy" id="8839"/>
    <lineage>
        <taxon>Eukaryota</taxon>
        <taxon>Metazoa</taxon>
        <taxon>Chordata</taxon>
        <taxon>Craniata</taxon>
        <taxon>Vertebrata</taxon>
        <taxon>Euteleostomi</taxon>
        <taxon>Archelosauria</taxon>
        <taxon>Archosauria</taxon>
        <taxon>Dinosauria</taxon>
        <taxon>Saurischia</taxon>
        <taxon>Theropoda</taxon>
        <taxon>Coelurosauria</taxon>
        <taxon>Aves</taxon>
        <taxon>Neognathae</taxon>
        <taxon>Galloanserae</taxon>
        <taxon>Anseriformes</taxon>
        <taxon>Anatidae</taxon>
        <taxon>Anatinae</taxon>
        <taxon>Anas</taxon>
    </lineage>
</organism>
<feature type="region of interest" description="Disordered" evidence="1">
    <location>
        <begin position="95"/>
        <end position="117"/>
    </location>
</feature>